<dbReference type="InterPro" id="IPR051050">
    <property type="entry name" value="Lipid_II_flippase_MurJ/MviN"/>
</dbReference>
<evidence type="ECO:0000256" key="5">
    <source>
        <dbReference type="ARBA" id="ARBA00022984"/>
    </source>
</evidence>
<organism evidence="9">
    <name type="scientific">gut metagenome</name>
    <dbReference type="NCBI Taxonomy" id="749906"/>
    <lineage>
        <taxon>unclassified sequences</taxon>
        <taxon>metagenomes</taxon>
        <taxon>organismal metagenomes</taxon>
    </lineage>
</organism>
<keyword evidence="5" id="KW-0573">Peptidoglycan synthesis</keyword>
<keyword evidence="2" id="KW-1003">Cell membrane</keyword>
<evidence type="ECO:0000256" key="3">
    <source>
        <dbReference type="ARBA" id="ARBA00022692"/>
    </source>
</evidence>
<dbReference type="AlphaFoldDB" id="J9FG17"/>
<dbReference type="GO" id="GO:0005886">
    <property type="term" value="C:plasma membrane"/>
    <property type="evidence" value="ECO:0007669"/>
    <property type="project" value="UniProtKB-SubCell"/>
</dbReference>
<evidence type="ECO:0000256" key="6">
    <source>
        <dbReference type="ARBA" id="ARBA00022989"/>
    </source>
</evidence>
<evidence type="ECO:0000313" key="9">
    <source>
        <dbReference type="EMBL" id="EJW93871.1"/>
    </source>
</evidence>
<protein>
    <submittedName>
        <fullName evidence="9">Integral membrane protein MviN</fullName>
    </submittedName>
</protein>
<evidence type="ECO:0000256" key="2">
    <source>
        <dbReference type="ARBA" id="ARBA00022475"/>
    </source>
</evidence>
<evidence type="ECO:0000256" key="1">
    <source>
        <dbReference type="ARBA" id="ARBA00004651"/>
    </source>
</evidence>
<reference evidence="9" key="1">
    <citation type="journal article" date="2012" name="PLoS ONE">
        <title>Gene sets for utilization of primary and secondary nutrition supplies in the distal gut of endangered iberian lynx.</title>
        <authorList>
            <person name="Alcaide M."/>
            <person name="Messina E."/>
            <person name="Richter M."/>
            <person name="Bargiela R."/>
            <person name="Peplies J."/>
            <person name="Huws S.A."/>
            <person name="Newbold C.J."/>
            <person name="Golyshin P.N."/>
            <person name="Simon M.A."/>
            <person name="Lopez G."/>
            <person name="Yakimov M.M."/>
            <person name="Ferrer M."/>
        </authorList>
    </citation>
    <scope>NUCLEOTIDE SEQUENCE</scope>
</reference>
<name>J9FG17_9ZZZZ</name>
<feature type="transmembrane region" description="Helical" evidence="8">
    <location>
        <begin position="23"/>
        <end position="50"/>
    </location>
</feature>
<dbReference type="InterPro" id="IPR004268">
    <property type="entry name" value="MurJ"/>
</dbReference>
<evidence type="ECO:0000256" key="4">
    <source>
        <dbReference type="ARBA" id="ARBA00022960"/>
    </source>
</evidence>
<dbReference type="GO" id="GO:0015648">
    <property type="term" value="F:lipid-linked peptidoglycan transporter activity"/>
    <property type="evidence" value="ECO:0007669"/>
    <property type="project" value="TreeGrafter"/>
</dbReference>
<dbReference type="GO" id="GO:0008360">
    <property type="term" value="P:regulation of cell shape"/>
    <property type="evidence" value="ECO:0007669"/>
    <property type="project" value="UniProtKB-KW"/>
</dbReference>
<feature type="non-terminal residue" evidence="9">
    <location>
        <position position="202"/>
    </location>
</feature>
<keyword evidence="4" id="KW-0133">Cell shape</keyword>
<evidence type="ECO:0000256" key="7">
    <source>
        <dbReference type="ARBA" id="ARBA00023136"/>
    </source>
</evidence>
<dbReference type="GO" id="GO:0009252">
    <property type="term" value="P:peptidoglycan biosynthetic process"/>
    <property type="evidence" value="ECO:0007669"/>
    <property type="project" value="UniProtKB-KW"/>
</dbReference>
<comment type="subcellular location">
    <subcellularLocation>
        <location evidence="1">Cell membrane</location>
        <topology evidence="1">Multi-pass membrane protein</topology>
    </subcellularLocation>
</comment>
<sequence>FVPMLADVKAREDDSDRAFIDHVFTVLALAVFGASVLGVLIAPLLVWAIASGLSSDPEAFDLATALTRFMFPYIAFMALTALAASVLNTWKRFAIPAATPVLLNLSFIGCTVWLAPQLEEPIWALAIAVIVGGVLQLGTQYLALCRLGIVIRPAGLKASLGDGDVRRVLKLMVPALFGVGVAQLSILINTNIASHLGSGAVT</sequence>
<feature type="transmembrane region" description="Helical" evidence="8">
    <location>
        <begin position="97"/>
        <end position="116"/>
    </location>
</feature>
<dbReference type="PANTHER" id="PTHR47019:SF1">
    <property type="entry name" value="LIPID II FLIPPASE MURJ"/>
    <property type="match status" value="1"/>
</dbReference>
<comment type="caution">
    <text evidence="9">The sequence shown here is derived from an EMBL/GenBank/DDBJ whole genome shotgun (WGS) entry which is preliminary data.</text>
</comment>
<dbReference type="GO" id="GO:0034204">
    <property type="term" value="P:lipid translocation"/>
    <property type="evidence" value="ECO:0007669"/>
    <property type="project" value="TreeGrafter"/>
</dbReference>
<feature type="transmembrane region" description="Helical" evidence="8">
    <location>
        <begin position="70"/>
        <end position="90"/>
    </location>
</feature>
<gene>
    <name evidence="9" type="ORF">EVA_18022</name>
</gene>
<keyword evidence="7 8" id="KW-0472">Membrane</keyword>
<accession>J9FG17</accession>
<dbReference type="EMBL" id="AMCI01006709">
    <property type="protein sequence ID" value="EJW93871.1"/>
    <property type="molecule type" value="Genomic_DNA"/>
</dbReference>
<dbReference type="Pfam" id="PF03023">
    <property type="entry name" value="MurJ"/>
    <property type="match status" value="1"/>
</dbReference>
<dbReference type="PANTHER" id="PTHR47019">
    <property type="entry name" value="LIPID II FLIPPASE MURJ"/>
    <property type="match status" value="1"/>
</dbReference>
<feature type="non-terminal residue" evidence="9">
    <location>
        <position position="1"/>
    </location>
</feature>
<feature type="transmembrane region" description="Helical" evidence="8">
    <location>
        <begin position="122"/>
        <end position="147"/>
    </location>
</feature>
<feature type="transmembrane region" description="Helical" evidence="8">
    <location>
        <begin position="168"/>
        <end position="188"/>
    </location>
</feature>
<proteinExistence type="predicted"/>
<keyword evidence="6 8" id="KW-1133">Transmembrane helix</keyword>
<evidence type="ECO:0000256" key="8">
    <source>
        <dbReference type="SAM" id="Phobius"/>
    </source>
</evidence>
<keyword evidence="3 8" id="KW-0812">Transmembrane</keyword>